<dbReference type="PROSITE" id="PS50011">
    <property type="entry name" value="PROTEIN_KINASE_DOM"/>
    <property type="match status" value="1"/>
</dbReference>
<evidence type="ECO:0000313" key="7">
    <source>
        <dbReference type="Proteomes" id="UP000887564"/>
    </source>
</evidence>
<reference evidence="8" key="1">
    <citation type="submission" date="2022-11" db="UniProtKB">
        <authorList>
            <consortium name="WormBaseParasite"/>
        </authorList>
    </citation>
    <scope>IDENTIFICATION</scope>
</reference>
<dbReference type="Proteomes" id="UP000887564">
    <property type="component" value="Unplaced"/>
</dbReference>
<evidence type="ECO:0000256" key="3">
    <source>
        <dbReference type="ARBA" id="ARBA00022777"/>
    </source>
</evidence>
<protein>
    <submittedName>
        <fullName evidence="8">Protein kinase domain-containing protein</fullName>
    </submittedName>
</protein>
<proteinExistence type="predicted"/>
<dbReference type="GO" id="GO:1990625">
    <property type="term" value="P:negative regulation of cytoplasmic translational initiation in response to stress"/>
    <property type="evidence" value="ECO:0007669"/>
    <property type="project" value="TreeGrafter"/>
</dbReference>
<keyword evidence="1" id="KW-0808">Transferase</keyword>
<dbReference type="PANTHER" id="PTHR11042:SF136">
    <property type="entry name" value="EIF-2-ALPHA KINASE GCN2"/>
    <property type="match status" value="1"/>
</dbReference>
<dbReference type="SUPFAM" id="SSF56112">
    <property type="entry name" value="Protein kinase-like (PK-like)"/>
    <property type="match status" value="1"/>
</dbReference>
<feature type="domain" description="Protein kinase" evidence="6">
    <location>
        <begin position="29"/>
        <end position="148"/>
    </location>
</feature>
<evidence type="ECO:0000256" key="5">
    <source>
        <dbReference type="SAM" id="MobiDB-lite"/>
    </source>
</evidence>
<dbReference type="GO" id="GO:0005634">
    <property type="term" value="C:nucleus"/>
    <property type="evidence" value="ECO:0007669"/>
    <property type="project" value="TreeGrafter"/>
</dbReference>
<name>A0A914R6F8_PAREQ</name>
<dbReference type="GO" id="GO:0005829">
    <property type="term" value="C:cytosol"/>
    <property type="evidence" value="ECO:0007669"/>
    <property type="project" value="TreeGrafter"/>
</dbReference>
<evidence type="ECO:0000259" key="6">
    <source>
        <dbReference type="PROSITE" id="PS50011"/>
    </source>
</evidence>
<dbReference type="PANTHER" id="PTHR11042">
    <property type="entry name" value="EUKARYOTIC TRANSLATION INITIATION FACTOR 2-ALPHA KINASE EIF2-ALPHA KINASE -RELATED"/>
    <property type="match status" value="1"/>
</dbReference>
<dbReference type="InterPro" id="IPR011009">
    <property type="entry name" value="Kinase-like_dom_sf"/>
</dbReference>
<dbReference type="InterPro" id="IPR000719">
    <property type="entry name" value="Prot_kinase_dom"/>
</dbReference>
<dbReference type="GO" id="GO:0004694">
    <property type="term" value="F:eukaryotic translation initiation factor 2alpha kinase activity"/>
    <property type="evidence" value="ECO:0007669"/>
    <property type="project" value="TreeGrafter"/>
</dbReference>
<keyword evidence="7" id="KW-1185">Reference proteome</keyword>
<evidence type="ECO:0000256" key="2">
    <source>
        <dbReference type="ARBA" id="ARBA00022741"/>
    </source>
</evidence>
<dbReference type="Gene3D" id="3.30.200.20">
    <property type="entry name" value="Phosphorylase Kinase, domain 1"/>
    <property type="match status" value="1"/>
</dbReference>
<keyword evidence="3" id="KW-0418">Kinase</keyword>
<dbReference type="AlphaFoldDB" id="A0A914R6F8"/>
<dbReference type="GO" id="GO:0005524">
    <property type="term" value="F:ATP binding"/>
    <property type="evidence" value="ECO:0007669"/>
    <property type="project" value="UniProtKB-KW"/>
</dbReference>
<organism evidence="7 8">
    <name type="scientific">Parascaris equorum</name>
    <name type="common">Equine roundworm</name>
    <dbReference type="NCBI Taxonomy" id="6256"/>
    <lineage>
        <taxon>Eukaryota</taxon>
        <taxon>Metazoa</taxon>
        <taxon>Ecdysozoa</taxon>
        <taxon>Nematoda</taxon>
        <taxon>Chromadorea</taxon>
        <taxon>Rhabditida</taxon>
        <taxon>Spirurina</taxon>
        <taxon>Ascaridomorpha</taxon>
        <taxon>Ascaridoidea</taxon>
        <taxon>Ascarididae</taxon>
        <taxon>Parascaris</taxon>
    </lineage>
</organism>
<accession>A0A914R6F8</accession>
<keyword evidence="4" id="KW-0067">ATP-binding</keyword>
<dbReference type="InterPro" id="IPR050339">
    <property type="entry name" value="CC_SR_Kinase"/>
</dbReference>
<feature type="region of interest" description="Disordered" evidence="5">
    <location>
        <begin position="125"/>
        <end position="148"/>
    </location>
</feature>
<sequence length="148" mass="17055">MSPSLVSVTSSESADDFERNPHSRLKNEFFYIDFLGRGGFGDENEMKDSEMNRPIRSLLSDETLMNKLDGNEYAVKRIPLDPKDDRLNKKVTREAKLFSRLNHPNVVRYYSAWIEYAPVKSQRVVDRNEEANIPKKAETPDRSEGDGK</sequence>
<evidence type="ECO:0000313" key="8">
    <source>
        <dbReference type="WBParaSite" id="PEQ_0000184801-mRNA-1"/>
    </source>
</evidence>
<evidence type="ECO:0000256" key="1">
    <source>
        <dbReference type="ARBA" id="ARBA00022679"/>
    </source>
</evidence>
<keyword evidence="2" id="KW-0547">Nucleotide-binding</keyword>
<evidence type="ECO:0000256" key="4">
    <source>
        <dbReference type="ARBA" id="ARBA00022840"/>
    </source>
</evidence>
<dbReference type="WBParaSite" id="PEQ_0000184801-mRNA-1">
    <property type="protein sequence ID" value="PEQ_0000184801-mRNA-1"/>
    <property type="gene ID" value="PEQ_0000184801"/>
</dbReference>